<protein>
    <recommendedName>
        <fullName evidence="9">Pycsar effector protein domain-containing protein</fullName>
    </recommendedName>
</protein>
<organism evidence="10 11">
    <name type="scientific">Winogradskya humida</name>
    <dbReference type="NCBI Taxonomy" id="113566"/>
    <lineage>
        <taxon>Bacteria</taxon>
        <taxon>Bacillati</taxon>
        <taxon>Actinomycetota</taxon>
        <taxon>Actinomycetes</taxon>
        <taxon>Micromonosporales</taxon>
        <taxon>Micromonosporaceae</taxon>
        <taxon>Winogradskya</taxon>
    </lineage>
</organism>
<keyword evidence="3 8" id="KW-0812">Transmembrane</keyword>
<evidence type="ECO:0000256" key="6">
    <source>
        <dbReference type="ARBA" id="ARBA00023118"/>
    </source>
</evidence>
<keyword evidence="11" id="KW-1185">Reference proteome</keyword>
<dbReference type="InterPro" id="IPR043760">
    <property type="entry name" value="PycTM_dom"/>
</dbReference>
<gene>
    <name evidence="10" type="ORF">Ahu01nite_052330</name>
</gene>
<dbReference type="EMBL" id="BOMN01000066">
    <property type="protein sequence ID" value="GIE22131.1"/>
    <property type="molecule type" value="Genomic_DNA"/>
</dbReference>
<dbReference type="Pfam" id="PF18967">
    <property type="entry name" value="PycTM"/>
    <property type="match status" value="1"/>
</dbReference>
<comment type="caution">
    <text evidence="10">The sequence shown here is derived from an EMBL/GenBank/DDBJ whole genome shotgun (WGS) entry which is preliminary data.</text>
</comment>
<evidence type="ECO:0000256" key="4">
    <source>
        <dbReference type="ARBA" id="ARBA00022741"/>
    </source>
</evidence>
<keyword evidence="6" id="KW-0051">Antiviral defense</keyword>
<keyword evidence="5 8" id="KW-1133">Transmembrane helix</keyword>
<evidence type="ECO:0000313" key="11">
    <source>
        <dbReference type="Proteomes" id="UP000603200"/>
    </source>
</evidence>
<feature type="transmembrane region" description="Helical" evidence="8">
    <location>
        <begin position="144"/>
        <end position="163"/>
    </location>
</feature>
<feature type="transmembrane region" description="Helical" evidence="8">
    <location>
        <begin position="36"/>
        <end position="55"/>
    </location>
</feature>
<sequence length="164" mass="17209">MSRRLNAASSKARRSENTVTAINEVQAHMGRVDTKASILFGFSLAALTGGGTVLAKAHLPIASSVLAVIAAGALVSALALLGAAIRPALGGNHGFVRFAAAESPEQLAADLADIENVTVEYRAEQLLWLSRAVQRKYRRVRLSVDLLMTGLSFAVLAALIAIAF</sequence>
<reference evidence="10 11" key="1">
    <citation type="submission" date="2021-01" db="EMBL/GenBank/DDBJ databases">
        <title>Whole genome shotgun sequence of Actinoplanes humidus NBRC 14915.</title>
        <authorList>
            <person name="Komaki H."/>
            <person name="Tamura T."/>
        </authorList>
    </citation>
    <scope>NUCLEOTIDE SEQUENCE [LARGE SCALE GENOMIC DNA]</scope>
    <source>
        <strain evidence="10 11">NBRC 14915</strain>
    </source>
</reference>
<feature type="domain" description="Pycsar effector protein" evidence="9">
    <location>
        <begin position="21"/>
        <end position="162"/>
    </location>
</feature>
<evidence type="ECO:0000256" key="8">
    <source>
        <dbReference type="SAM" id="Phobius"/>
    </source>
</evidence>
<evidence type="ECO:0000259" key="9">
    <source>
        <dbReference type="Pfam" id="PF18967"/>
    </source>
</evidence>
<keyword evidence="4" id="KW-0547">Nucleotide-binding</keyword>
<proteinExistence type="predicted"/>
<name>A0ABQ3ZU60_9ACTN</name>
<evidence type="ECO:0000313" key="10">
    <source>
        <dbReference type="EMBL" id="GIE22131.1"/>
    </source>
</evidence>
<dbReference type="Proteomes" id="UP000603200">
    <property type="component" value="Unassembled WGS sequence"/>
</dbReference>
<keyword evidence="2" id="KW-1003">Cell membrane</keyword>
<evidence type="ECO:0000256" key="5">
    <source>
        <dbReference type="ARBA" id="ARBA00022989"/>
    </source>
</evidence>
<keyword evidence="7 8" id="KW-0472">Membrane</keyword>
<dbReference type="RefSeq" id="WP_203839230.1">
    <property type="nucleotide sequence ID" value="NZ_BAAATV010000002.1"/>
</dbReference>
<evidence type="ECO:0000256" key="2">
    <source>
        <dbReference type="ARBA" id="ARBA00022475"/>
    </source>
</evidence>
<comment type="subcellular location">
    <subcellularLocation>
        <location evidence="1">Cell membrane</location>
    </subcellularLocation>
</comment>
<accession>A0ABQ3ZU60</accession>
<evidence type="ECO:0000256" key="3">
    <source>
        <dbReference type="ARBA" id="ARBA00022692"/>
    </source>
</evidence>
<evidence type="ECO:0000256" key="7">
    <source>
        <dbReference type="ARBA" id="ARBA00023136"/>
    </source>
</evidence>
<evidence type="ECO:0000256" key="1">
    <source>
        <dbReference type="ARBA" id="ARBA00004236"/>
    </source>
</evidence>
<feature type="transmembrane region" description="Helical" evidence="8">
    <location>
        <begin position="61"/>
        <end position="85"/>
    </location>
</feature>